<evidence type="ECO:0000256" key="1">
    <source>
        <dbReference type="SAM" id="MobiDB-lite"/>
    </source>
</evidence>
<organism evidence="3 4">
    <name type="scientific">Actinotalea soli</name>
    <dbReference type="NCBI Taxonomy" id="2819234"/>
    <lineage>
        <taxon>Bacteria</taxon>
        <taxon>Bacillati</taxon>
        <taxon>Actinomycetota</taxon>
        <taxon>Actinomycetes</taxon>
        <taxon>Micrococcales</taxon>
        <taxon>Cellulomonadaceae</taxon>
        <taxon>Actinotalea</taxon>
    </lineage>
</organism>
<keyword evidence="4" id="KW-1185">Reference proteome</keyword>
<feature type="region of interest" description="Disordered" evidence="1">
    <location>
        <begin position="1"/>
        <end position="30"/>
    </location>
</feature>
<keyword evidence="2" id="KW-1133">Transmembrane helix</keyword>
<evidence type="ECO:0000256" key="2">
    <source>
        <dbReference type="SAM" id="Phobius"/>
    </source>
</evidence>
<keyword evidence="2" id="KW-0472">Membrane</keyword>
<reference evidence="3" key="1">
    <citation type="submission" date="2021-03" db="EMBL/GenBank/DDBJ databases">
        <title>Actinotalea soli sp. nov., isolated from soil.</title>
        <authorList>
            <person name="Ping W."/>
            <person name="Zhang J."/>
        </authorList>
    </citation>
    <scope>NUCLEOTIDE SEQUENCE</scope>
    <source>
        <strain evidence="3">BY-33</strain>
    </source>
</reference>
<dbReference type="EMBL" id="JAGEMK010000007">
    <property type="protein sequence ID" value="MBO1752658.1"/>
    <property type="molecule type" value="Genomic_DNA"/>
</dbReference>
<dbReference type="Proteomes" id="UP000664209">
    <property type="component" value="Unassembled WGS sequence"/>
</dbReference>
<protein>
    <submittedName>
        <fullName evidence="3">Uncharacterized protein</fullName>
    </submittedName>
</protein>
<comment type="caution">
    <text evidence="3">The sequence shown here is derived from an EMBL/GenBank/DDBJ whole genome shotgun (WGS) entry which is preliminary data.</text>
</comment>
<name>A0A939LRS8_9CELL</name>
<dbReference type="AlphaFoldDB" id="A0A939LRS8"/>
<feature type="compositionally biased region" description="Acidic residues" evidence="1">
    <location>
        <begin position="78"/>
        <end position="98"/>
    </location>
</feature>
<feature type="region of interest" description="Disordered" evidence="1">
    <location>
        <begin position="70"/>
        <end position="133"/>
    </location>
</feature>
<sequence length="368" mass="38798">MTSSHPDHPPEAATPEHRPSSPGAPQAAGEVAALRAARRWRLAAVAASAVALVAVAGLVLALVMGPGADPGPGTAPTEEAEGEEVPDPAPSEPEDADEGGAPVDGEPLTWAPPELEDPETVEVTSDNRSLNLEPDQDYVIEMPEPVEVSGGVTINGGRNVVLVGGEIRISEEGERGPDVRGLFLQDQTGTVHVEGLLITGPALAEGINLDQREGAVVQLQNIRVETVGEGPEDHHADVIQTWAGPSELRVDRLSGTTEYQGFFLLPMQFGDQEEPAGFDLRNIDLTGTDEAGYLLWRDDRDWPITLEDVWVAPSDGGTDRDAVLWADDGQDGLWAGVEVGSPPDGPFVPEGVAGTGYVSPGYTDERES</sequence>
<keyword evidence="2" id="KW-0812">Transmembrane</keyword>
<accession>A0A939LRS8</accession>
<feature type="compositionally biased region" description="Basic and acidic residues" evidence="1">
    <location>
        <begin position="1"/>
        <end position="19"/>
    </location>
</feature>
<evidence type="ECO:0000313" key="3">
    <source>
        <dbReference type="EMBL" id="MBO1752658.1"/>
    </source>
</evidence>
<proteinExistence type="predicted"/>
<evidence type="ECO:0000313" key="4">
    <source>
        <dbReference type="Proteomes" id="UP000664209"/>
    </source>
</evidence>
<feature type="transmembrane region" description="Helical" evidence="2">
    <location>
        <begin position="42"/>
        <end position="64"/>
    </location>
</feature>
<feature type="region of interest" description="Disordered" evidence="1">
    <location>
        <begin position="341"/>
        <end position="368"/>
    </location>
</feature>
<gene>
    <name evidence="3" type="ORF">J4G33_12665</name>
</gene>
<dbReference type="RefSeq" id="WP_208056349.1">
    <property type="nucleotide sequence ID" value="NZ_JAGEMK010000007.1"/>
</dbReference>